<protein>
    <submittedName>
        <fullName evidence="2">MerR family transcriptional regulator</fullName>
    </submittedName>
</protein>
<dbReference type="PANTHER" id="PTHR30204">
    <property type="entry name" value="REDOX-CYCLING DRUG-SENSING TRANSCRIPTIONAL ACTIVATOR SOXR"/>
    <property type="match status" value="1"/>
</dbReference>
<keyword evidence="3" id="KW-1185">Reference proteome</keyword>
<dbReference type="InterPro" id="IPR047057">
    <property type="entry name" value="MerR_fam"/>
</dbReference>
<dbReference type="Proteomes" id="UP001500177">
    <property type="component" value="Unassembled WGS sequence"/>
</dbReference>
<proteinExistence type="predicted"/>
<evidence type="ECO:0000313" key="3">
    <source>
        <dbReference type="Proteomes" id="UP001500177"/>
    </source>
</evidence>
<evidence type="ECO:0000259" key="1">
    <source>
        <dbReference type="PROSITE" id="PS50937"/>
    </source>
</evidence>
<dbReference type="EMBL" id="BAAALX010000011">
    <property type="protein sequence ID" value="GAA1520262.1"/>
    <property type="molecule type" value="Genomic_DNA"/>
</dbReference>
<name>A0ABP4LBA4_9MICO</name>
<reference evidence="3" key="1">
    <citation type="journal article" date="2019" name="Int. J. Syst. Evol. Microbiol.">
        <title>The Global Catalogue of Microorganisms (GCM) 10K type strain sequencing project: providing services to taxonomists for standard genome sequencing and annotation.</title>
        <authorList>
            <consortium name="The Broad Institute Genomics Platform"/>
            <consortium name="The Broad Institute Genome Sequencing Center for Infectious Disease"/>
            <person name="Wu L."/>
            <person name="Ma J."/>
        </authorList>
    </citation>
    <scope>NUCLEOTIDE SEQUENCE [LARGE SCALE GENOMIC DNA]</scope>
    <source>
        <strain evidence="3">JCM 13318</strain>
    </source>
</reference>
<accession>A0ABP4LBA4</accession>
<sequence length="241" mass="26542">MRQLADLAGTTVKAIRHYHATDVFEEPARAANGYKQYGTAHLVRLLQIKQLRELGMSTAEIRSAGDSEDMFFDTVRALDARLAASIEREQKIRADLAELLAHRTGPDVLVGFEDIADGLTGADRAVIAISTLVYDEQGMQHLHEMAEHHQDTDIAFNELTADASAEAIHAVALQLAPVLRRIHESYPDTRTPPQPTTARKREAIHALYQSLPDLYNSAQIAVLAQAYHLAQDSVPSDEADA</sequence>
<feature type="domain" description="HTH merR-type" evidence="1">
    <location>
        <begin position="1"/>
        <end position="67"/>
    </location>
</feature>
<dbReference type="PROSITE" id="PS50937">
    <property type="entry name" value="HTH_MERR_2"/>
    <property type="match status" value="1"/>
</dbReference>
<evidence type="ECO:0000313" key="2">
    <source>
        <dbReference type="EMBL" id="GAA1520262.1"/>
    </source>
</evidence>
<dbReference type="PANTHER" id="PTHR30204:SF93">
    <property type="entry name" value="HTH MERR-TYPE DOMAIN-CONTAINING PROTEIN"/>
    <property type="match status" value="1"/>
</dbReference>
<dbReference type="SMART" id="SM00422">
    <property type="entry name" value="HTH_MERR"/>
    <property type="match status" value="1"/>
</dbReference>
<dbReference type="RefSeq" id="WP_217278481.1">
    <property type="nucleotide sequence ID" value="NZ_BAAALX010000011.1"/>
</dbReference>
<gene>
    <name evidence="2" type="ORF">GCM10009690_24240</name>
</gene>
<dbReference type="InterPro" id="IPR000551">
    <property type="entry name" value="MerR-type_HTH_dom"/>
</dbReference>
<organism evidence="2 3">
    <name type="scientific">Brevibacterium permense</name>
    <dbReference type="NCBI Taxonomy" id="234834"/>
    <lineage>
        <taxon>Bacteria</taxon>
        <taxon>Bacillati</taxon>
        <taxon>Actinomycetota</taxon>
        <taxon>Actinomycetes</taxon>
        <taxon>Micrococcales</taxon>
        <taxon>Brevibacteriaceae</taxon>
        <taxon>Brevibacterium</taxon>
    </lineage>
</organism>
<comment type="caution">
    <text evidence="2">The sequence shown here is derived from an EMBL/GenBank/DDBJ whole genome shotgun (WGS) entry which is preliminary data.</text>
</comment>
<dbReference type="Pfam" id="PF13411">
    <property type="entry name" value="MerR_1"/>
    <property type="match status" value="1"/>
</dbReference>